<sequence>MAGEAVSIQKNLKLNNMMIAIPDLLIGATAEDNGLKIDTKNTDLSRRITGLFILE</sequence>
<gene>
    <name evidence="1" type="ORF">QWZ15_12030</name>
</gene>
<comment type="caution">
    <text evidence="1">The sequence shown here is derived from an EMBL/GenBank/DDBJ whole genome shotgun (WGS) entry which is preliminary data.</text>
</comment>
<reference evidence="2" key="1">
    <citation type="journal article" date="2019" name="Int. J. Syst. Evol. Microbiol.">
        <title>The Global Catalogue of Microorganisms (GCM) 10K type strain sequencing project: providing services to taxonomists for standard genome sequencing and annotation.</title>
        <authorList>
            <consortium name="The Broad Institute Genomics Platform"/>
            <consortium name="The Broad Institute Genome Sequencing Center for Infectious Disease"/>
            <person name="Wu L."/>
            <person name="Ma J."/>
        </authorList>
    </citation>
    <scope>NUCLEOTIDE SEQUENCE [LARGE SCALE GENOMIC DNA]</scope>
    <source>
        <strain evidence="2">CECT 7706</strain>
    </source>
</reference>
<evidence type="ECO:0000313" key="2">
    <source>
        <dbReference type="Proteomes" id="UP001236663"/>
    </source>
</evidence>
<dbReference type="InterPro" id="IPR029060">
    <property type="entry name" value="PIN-like_dom_sf"/>
</dbReference>
<dbReference type="Gene3D" id="3.40.50.1010">
    <property type="entry name" value="5'-nuclease"/>
    <property type="match status" value="1"/>
</dbReference>
<keyword evidence="2" id="KW-1185">Reference proteome</keyword>
<evidence type="ECO:0000313" key="1">
    <source>
        <dbReference type="EMBL" id="MDN3688562.1"/>
    </source>
</evidence>
<organism evidence="1 2">
    <name type="scientific">Cyclobacterium jeungdonense</name>
    <dbReference type="NCBI Taxonomy" id="708087"/>
    <lineage>
        <taxon>Bacteria</taxon>
        <taxon>Pseudomonadati</taxon>
        <taxon>Bacteroidota</taxon>
        <taxon>Cytophagia</taxon>
        <taxon>Cytophagales</taxon>
        <taxon>Cyclobacteriaceae</taxon>
        <taxon>Cyclobacterium</taxon>
    </lineage>
</organism>
<dbReference type="EMBL" id="JAUFQS010000010">
    <property type="protein sequence ID" value="MDN3688562.1"/>
    <property type="molecule type" value="Genomic_DNA"/>
</dbReference>
<protein>
    <submittedName>
        <fullName evidence="1">Type II toxin-antitoxin system VapC family toxin</fullName>
    </submittedName>
</protein>
<dbReference type="SUPFAM" id="SSF88723">
    <property type="entry name" value="PIN domain-like"/>
    <property type="match status" value="1"/>
</dbReference>
<dbReference type="RefSeq" id="WP_163386753.1">
    <property type="nucleotide sequence ID" value="NZ_JAUFQS010000010.1"/>
</dbReference>
<accession>A0ABT8C877</accession>
<dbReference type="Proteomes" id="UP001236663">
    <property type="component" value="Unassembled WGS sequence"/>
</dbReference>
<proteinExistence type="predicted"/>
<name>A0ABT8C877_9BACT</name>